<feature type="region of interest" description="Disordered" evidence="1">
    <location>
        <begin position="1"/>
        <end position="28"/>
    </location>
</feature>
<protein>
    <recommendedName>
        <fullName evidence="4">HNH endonuclease</fullName>
    </recommendedName>
</protein>
<feature type="region of interest" description="Disordered" evidence="1">
    <location>
        <begin position="43"/>
        <end position="74"/>
    </location>
</feature>
<evidence type="ECO:0008006" key="4">
    <source>
        <dbReference type="Google" id="ProtNLM"/>
    </source>
</evidence>
<organism evidence="2 3">
    <name type="scientific">Vreelandella rituensis</name>
    <dbReference type="NCBI Taxonomy" id="2282306"/>
    <lineage>
        <taxon>Bacteria</taxon>
        <taxon>Pseudomonadati</taxon>
        <taxon>Pseudomonadota</taxon>
        <taxon>Gammaproteobacteria</taxon>
        <taxon>Oceanospirillales</taxon>
        <taxon>Halomonadaceae</taxon>
        <taxon>Vreelandella</taxon>
    </lineage>
</organism>
<evidence type="ECO:0000256" key="1">
    <source>
        <dbReference type="SAM" id="MobiDB-lite"/>
    </source>
</evidence>
<gene>
    <name evidence="2" type="ORF">DU506_17145</name>
</gene>
<evidence type="ECO:0000313" key="3">
    <source>
        <dbReference type="Proteomes" id="UP000253204"/>
    </source>
</evidence>
<sequence>MAKHPEKAAEYTKRYEENNAERRKELRAISRAAYAPRRLELGRALEEKNRAKRKAQADARRASMLDRHNEKSRRWRAANLEKSKAIFKKWRDANPGVMAMHSAKWRAALLQATPTWADQKKIAEFYEAADGLSMLTGEWYHVDHIVPLQGKTVRGLHCEANLQVLPEAENIRKGNRHWPDQP</sequence>
<comment type="caution">
    <text evidence="2">The sequence shown here is derived from an EMBL/GenBank/DDBJ whole genome shotgun (WGS) entry which is preliminary data.</text>
</comment>
<reference evidence="2 3" key="1">
    <citation type="submission" date="2018-07" db="EMBL/GenBank/DDBJ databases">
        <title>Halomonas rutogse sp. nov., isolated from Lake TangqianCo on Tibetan Plateau.</title>
        <authorList>
            <person name="Lu H."/>
            <person name="Xing P."/>
            <person name="Wu Q."/>
        </authorList>
    </citation>
    <scope>NUCLEOTIDE SEQUENCE [LARGE SCALE GENOMIC DNA]</scope>
    <source>
        <strain evidence="2 3">TQ8S</strain>
    </source>
</reference>
<dbReference type="Proteomes" id="UP000253204">
    <property type="component" value="Unassembled WGS sequence"/>
</dbReference>
<evidence type="ECO:0000313" key="2">
    <source>
        <dbReference type="EMBL" id="RCV87132.1"/>
    </source>
</evidence>
<proteinExistence type="predicted"/>
<keyword evidence="3" id="KW-1185">Reference proteome</keyword>
<name>A0A368TSN2_9GAMM</name>
<dbReference type="EMBL" id="QPIJ01000054">
    <property type="protein sequence ID" value="RCV87132.1"/>
    <property type="molecule type" value="Genomic_DNA"/>
</dbReference>
<dbReference type="AlphaFoldDB" id="A0A368TSN2"/>
<accession>A0A368TSN2</accession>
<feature type="compositionally biased region" description="Basic and acidic residues" evidence="1">
    <location>
        <begin position="43"/>
        <end position="69"/>
    </location>
</feature>